<keyword evidence="2" id="KW-1185">Reference proteome</keyword>
<evidence type="ECO:0000313" key="2">
    <source>
        <dbReference type="Proteomes" id="UP000184368"/>
    </source>
</evidence>
<name>A0A1M4TCQ4_9BACT</name>
<gene>
    <name evidence="1" type="ORF">SAMN05444008_101384</name>
</gene>
<evidence type="ECO:0000313" key="1">
    <source>
        <dbReference type="EMBL" id="SHE42329.1"/>
    </source>
</evidence>
<reference evidence="1 2" key="1">
    <citation type="submission" date="2016-11" db="EMBL/GenBank/DDBJ databases">
        <authorList>
            <person name="Jaros S."/>
            <person name="Januszkiewicz K."/>
            <person name="Wedrychowicz H."/>
        </authorList>
    </citation>
    <scope>NUCLEOTIDE SEQUENCE [LARGE SCALE GENOMIC DNA]</scope>
    <source>
        <strain evidence="1 2">DSM 26897</strain>
    </source>
</reference>
<accession>A0A1M4TCQ4</accession>
<dbReference type="EMBL" id="FQUO01000001">
    <property type="protein sequence ID" value="SHE42329.1"/>
    <property type="molecule type" value="Genomic_DNA"/>
</dbReference>
<sequence length="54" mass="6233">MVCPLVQGKTAVDVKYFFLPDILTKKRMAADFTVQPFEKAHVSLRLKITKTFFI</sequence>
<dbReference type="AlphaFoldDB" id="A0A1M4TCQ4"/>
<protein>
    <submittedName>
        <fullName evidence="1">Uncharacterized protein</fullName>
    </submittedName>
</protein>
<organism evidence="1 2">
    <name type="scientific">Cnuella takakiae</name>
    <dbReference type="NCBI Taxonomy" id="1302690"/>
    <lineage>
        <taxon>Bacteria</taxon>
        <taxon>Pseudomonadati</taxon>
        <taxon>Bacteroidota</taxon>
        <taxon>Chitinophagia</taxon>
        <taxon>Chitinophagales</taxon>
        <taxon>Chitinophagaceae</taxon>
        <taxon>Cnuella</taxon>
    </lineage>
</organism>
<dbReference type="Proteomes" id="UP000184368">
    <property type="component" value="Unassembled WGS sequence"/>
</dbReference>
<proteinExistence type="predicted"/>